<evidence type="ECO:0000256" key="1">
    <source>
        <dbReference type="ARBA" id="ARBA00004141"/>
    </source>
</evidence>
<comment type="caution">
    <text evidence="7">The sequence shown here is derived from an EMBL/GenBank/DDBJ whole genome shotgun (WGS) entry which is preliminary data.</text>
</comment>
<protein>
    <recommendedName>
        <fullName evidence="6">Polycystin cation channel PKD1/PKD2 domain-containing protein</fullName>
    </recommendedName>
</protein>
<organism evidence="7 8">
    <name type="scientific">Dunaliella salina</name>
    <name type="common">Green alga</name>
    <name type="synonym">Protococcus salinus</name>
    <dbReference type="NCBI Taxonomy" id="3046"/>
    <lineage>
        <taxon>Eukaryota</taxon>
        <taxon>Viridiplantae</taxon>
        <taxon>Chlorophyta</taxon>
        <taxon>core chlorophytes</taxon>
        <taxon>Chlorophyceae</taxon>
        <taxon>CS clade</taxon>
        <taxon>Chlamydomonadales</taxon>
        <taxon>Dunaliellaceae</taxon>
        <taxon>Dunaliella</taxon>
    </lineage>
</organism>
<feature type="transmembrane region" description="Helical" evidence="5">
    <location>
        <begin position="109"/>
        <end position="131"/>
    </location>
</feature>
<gene>
    <name evidence="7" type="ORF">DUNSADRAFT_11749</name>
</gene>
<name>A0ABQ7GCN9_DUNSA</name>
<sequence>MTPFWMGYEMLLCFLMISALVLLLYVAMYLQPARAPVERRFDVYDSLKAPANPFLLRREAVPDQGTLSDDTDIPRPGKPYRWQVSDDDIRGLEEVNEQRMVLGTMSHYMIAYSLLQGGALLLLMARLVSQVSFQPQLSVISGSFGAALNDIIHFVIILCVLAAMIGSALHIVFGADYVEFMTPSNAMYSVFAGIGTEADAERTQEQTQFFLKEGRSDSTSNVARRGLAWVFIIIQPLVFRFMMVMVMSIVAWPYAAFSMGAR</sequence>
<evidence type="ECO:0000256" key="4">
    <source>
        <dbReference type="ARBA" id="ARBA00023136"/>
    </source>
</evidence>
<reference evidence="7" key="1">
    <citation type="submission" date="2017-08" db="EMBL/GenBank/DDBJ databases">
        <authorList>
            <person name="Polle J.E."/>
            <person name="Barry K."/>
            <person name="Cushman J."/>
            <person name="Schmutz J."/>
            <person name="Tran D."/>
            <person name="Hathwaick L.T."/>
            <person name="Yim W.C."/>
            <person name="Jenkins J."/>
            <person name="Mckie-Krisberg Z.M."/>
            <person name="Prochnik S."/>
            <person name="Lindquist E."/>
            <person name="Dockter R.B."/>
            <person name="Adam C."/>
            <person name="Molina H."/>
            <person name="Bunkerborg J."/>
            <person name="Jin E."/>
            <person name="Buchheim M."/>
            <person name="Magnuson J."/>
        </authorList>
    </citation>
    <scope>NUCLEOTIDE SEQUENCE</scope>
    <source>
        <strain evidence="7">CCAP 19/18</strain>
    </source>
</reference>
<feature type="transmembrane region" description="Helical" evidence="5">
    <location>
        <begin position="151"/>
        <end position="173"/>
    </location>
</feature>
<evidence type="ECO:0000256" key="3">
    <source>
        <dbReference type="ARBA" id="ARBA00022989"/>
    </source>
</evidence>
<evidence type="ECO:0000256" key="2">
    <source>
        <dbReference type="ARBA" id="ARBA00022692"/>
    </source>
</evidence>
<keyword evidence="3 5" id="KW-1133">Transmembrane helix</keyword>
<evidence type="ECO:0000256" key="5">
    <source>
        <dbReference type="SAM" id="Phobius"/>
    </source>
</evidence>
<keyword evidence="2 5" id="KW-0812">Transmembrane</keyword>
<feature type="domain" description="Polycystin cation channel PKD1/PKD2" evidence="6">
    <location>
        <begin position="104"/>
        <end position="193"/>
    </location>
</feature>
<feature type="transmembrane region" description="Helical" evidence="5">
    <location>
        <begin position="6"/>
        <end position="30"/>
    </location>
</feature>
<dbReference type="InterPro" id="IPR013122">
    <property type="entry name" value="PKD1_2_channel"/>
</dbReference>
<keyword evidence="4 5" id="KW-0472">Membrane</keyword>
<proteinExistence type="predicted"/>
<accession>A0ABQ7GCN9</accession>
<feature type="transmembrane region" description="Helical" evidence="5">
    <location>
        <begin position="227"/>
        <end position="255"/>
    </location>
</feature>
<dbReference type="Pfam" id="PF08016">
    <property type="entry name" value="PKD_channel"/>
    <property type="match status" value="1"/>
</dbReference>
<evidence type="ECO:0000259" key="6">
    <source>
        <dbReference type="Pfam" id="PF08016"/>
    </source>
</evidence>
<keyword evidence="8" id="KW-1185">Reference proteome</keyword>
<dbReference type="EMBL" id="MU069878">
    <property type="protein sequence ID" value="KAF5832377.1"/>
    <property type="molecule type" value="Genomic_DNA"/>
</dbReference>
<comment type="subcellular location">
    <subcellularLocation>
        <location evidence="1">Membrane</location>
        <topology evidence="1">Multi-pass membrane protein</topology>
    </subcellularLocation>
</comment>
<evidence type="ECO:0000313" key="8">
    <source>
        <dbReference type="Proteomes" id="UP000815325"/>
    </source>
</evidence>
<dbReference type="Proteomes" id="UP000815325">
    <property type="component" value="Unassembled WGS sequence"/>
</dbReference>
<evidence type="ECO:0000313" key="7">
    <source>
        <dbReference type="EMBL" id="KAF5832377.1"/>
    </source>
</evidence>